<evidence type="ECO:0000259" key="7">
    <source>
        <dbReference type="Pfam" id="PF22544"/>
    </source>
</evidence>
<evidence type="ECO:0000313" key="9">
    <source>
        <dbReference type="Proteomes" id="UP001144096"/>
    </source>
</evidence>
<feature type="transmembrane region" description="Helical" evidence="6">
    <location>
        <begin position="50"/>
        <end position="68"/>
    </location>
</feature>
<evidence type="ECO:0000256" key="3">
    <source>
        <dbReference type="ARBA" id="ARBA00022490"/>
    </source>
</evidence>
<feature type="domain" description="HYDIN/VesB/CFA65-like Ig-like" evidence="7">
    <location>
        <begin position="131"/>
        <end position="219"/>
    </location>
</feature>
<keyword evidence="9" id="KW-1185">Reference proteome</keyword>
<sequence length="222" mass="22223">MSTVTKPRAPTVRTRLREAKRFSWTGFGVTVAASLLGALVPAAIGAGPNATLISTLLVTVLAAGGFTAKDASAARGIKAIAIVLLAAGALTLTVTGVTVLDLARGRPATFPVVPDAGDAAPRVLVPASVTCGTTPVGTTTTCTVAVRSVGASALRVTGAELDDAEFAVDASACVGRDVVPGRRCTLVVRFTPLGVGDRVADLTVRHNVPGPAAFVELTGRGG</sequence>
<evidence type="ECO:0000256" key="2">
    <source>
        <dbReference type="ARBA" id="ARBA00004496"/>
    </source>
</evidence>
<feature type="transmembrane region" description="Helical" evidence="6">
    <location>
        <begin position="80"/>
        <end position="100"/>
    </location>
</feature>
<evidence type="ECO:0000256" key="1">
    <source>
        <dbReference type="ARBA" id="ARBA00004138"/>
    </source>
</evidence>
<evidence type="ECO:0000256" key="6">
    <source>
        <dbReference type="SAM" id="Phobius"/>
    </source>
</evidence>
<dbReference type="InterPro" id="IPR053879">
    <property type="entry name" value="HYDIN_VesB_CFA65-like_Ig"/>
</dbReference>
<accession>A0A9X2SIQ1</accession>
<keyword evidence="5" id="KW-0966">Cell projection</keyword>
<keyword evidence="3" id="KW-0963">Cytoplasm</keyword>
<proteinExistence type="predicted"/>
<dbReference type="EMBL" id="JAMXQV010000001">
    <property type="protein sequence ID" value="MCR6481480.1"/>
    <property type="molecule type" value="Genomic_DNA"/>
</dbReference>
<feature type="transmembrane region" description="Helical" evidence="6">
    <location>
        <begin position="21"/>
        <end position="44"/>
    </location>
</feature>
<dbReference type="GO" id="GO:0005975">
    <property type="term" value="P:carbohydrate metabolic process"/>
    <property type="evidence" value="ECO:0007669"/>
    <property type="project" value="UniProtKB-ARBA"/>
</dbReference>
<keyword evidence="4" id="KW-0969">Cilium</keyword>
<comment type="subcellular location">
    <subcellularLocation>
        <location evidence="1">Cell projection</location>
        <location evidence="1">Cilium</location>
    </subcellularLocation>
    <subcellularLocation>
        <location evidence="2">Cytoplasm</location>
    </subcellularLocation>
</comment>
<evidence type="ECO:0000313" key="8">
    <source>
        <dbReference type="EMBL" id="MCR6481480.1"/>
    </source>
</evidence>
<gene>
    <name evidence="8" type="ORF">M8542_01485</name>
</gene>
<dbReference type="GO" id="GO:0005737">
    <property type="term" value="C:cytoplasm"/>
    <property type="evidence" value="ECO:0007669"/>
    <property type="project" value="UniProtKB-SubCell"/>
</dbReference>
<dbReference type="Pfam" id="PF22544">
    <property type="entry name" value="HYDIN_VesB_CFA65-like_Ig"/>
    <property type="match status" value="1"/>
</dbReference>
<keyword evidence="6" id="KW-0472">Membrane</keyword>
<keyword evidence="6" id="KW-0812">Transmembrane</keyword>
<reference evidence="8" key="1">
    <citation type="submission" date="2022-06" db="EMBL/GenBank/DDBJ databases">
        <title>Amycolatopsis iheyaensis sp. nov., a new species of the genus Amycolatopsis isolated from soil in Iheya island, Japan.</title>
        <authorList>
            <person name="Ngamcharungchit C."/>
            <person name="Kanto H."/>
            <person name="Take A."/>
            <person name="Intra B."/>
            <person name="Matsumoto A."/>
            <person name="Panbangred W."/>
            <person name="Inahashi Y."/>
        </authorList>
    </citation>
    <scope>NUCLEOTIDE SEQUENCE</scope>
    <source>
        <strain evidence="8">OK19-0408</strain>
    </source>
</reference>
<dbReference type="Proteomes" id="UP001144096">
    <property type="component" value="Unassembled WGS sequence"/>
</dbReference>
<dbReference type="AlphaFoldDB" id="A0A9X2SIQ1"/>
<organism evidence="8 9">
    <name type="scientific">Amycolatopsis iheyensis</name>
    <dbReference type="NCBI Taxonomy" id="2945988"/>
    <lineage>
        <taxon>Bacteria</taxon>
        <taxon>Bacillati</taxon>
        <taxon>Actinomycetota</taxon>
        <taxon>Actinomycetes</taxon>
        <taxon>Pseudonocardiales</taxon>
        <taxon>Pseudonocardiaceae</taxon>
        <taxon>Amycolatopsis</taxon>
    </lineage>
</organism>
<protein>
    <recommendedName>
        <fullName evidence="7">HYDIN/VesB/CFA65-like Ig-like domain-containing protein</fullName>
    </recommendedName>
</protein>
<dbReference type="InterPro" id="IPR013783">
    <property type="entry name" value="Ig-like_fold"/>
</dbReference>
<name>A0A9X2SIQ1_9PSEU</name>
<dbReference type="RefSeq" id="WP_257918121.1">
    <property type="nucleotide sequence ID" value="NZ_JAMXQV010000001.1"/>
</dbReference>
<comment type="caution">
    <text evidence="8">The sequence shown here is derived from an EMBL/GenBank/DDBJ whole genome shotgun (WGS) entry which is preliminary data.</text>
</comment>
<evidence type="ECO:0000256" key="5">
    <source>
        <dbReference type="ARBA" id="ARBA00023273"/>
    </source>
</evidence>
<dbReference type="Gene3D" id="2.60.40.10">
    <property type="entry name" value="Immunoglobulins"/>
    <property type="match status" value="1"/>
</dbReference>
<evidence type="ECO:0000256" key="4">
    <source>
        <dbReference type="ARBA" id="ARBA00023069"/>
    </source>
</evidence>
<keyword evidence="6" id="KW-1133">Transmembrane helix</keyword>